<evidence type="ECO:0000313" key="2">
    <source>
        <dbReference type="EMBL" id="CAE8624909.1"/>
    </source>
</evidence>
<dbReference type="AlphaFoldDB" id="A0A813JQW8"/>
<dbReference type="Proteomes" id="UP000654075">
    <property type="component" value="Unassembled WGS sequence"/>
</dbReference>
<feature type="non-terminal residue" evidence="3">
    <location>
        <position position="1"/>
    </location>
</feature>
<dbReference type="EMBL" id="CAJNNW010026081">
    <property type="protein sequence ID" value="CAE8682532.1"/>
    <property type="molecule type" value="Genomic_DNA"/>
</dbReference>
<evidence type="ECO:0000313" key="3">
    <source>
        <dbReference type="EMBL" id="CAE8682532.1"/>
    </source>
</evidence>
<evidence type="ECO:0000313" key="1">
    <source>
        <dbReference type="EMBL" id="CAE8582496.1"/>
    </source>
</evidence>
<accession>A0A813JQW8</accession>
<gene>
    <name evidence="1" type="ORF">PGLA1383_LOCUS1492</name>
    <name evidence="3" type="ORF">PGLA2088_LOCUS22992</name>
    <name evidence="2" type="ORF">PGLA2088_LOCUS351</name>
</gene>
<reference evidence="3" key="1">
    <citation type="submission" date="2021-02" db="EMBL/GenBank/DDBJ databases">
        <authorList>
            <person name="Dougan E. K."/>
            <person name="Rhodes N."/>
            <person name="Thang M."/>
            <person name="Chan C."/>
        </authorList>
    </citation>
    <scope>NUCLEOTIDE SEQUENCE</scope>
</reference>
<dbReference type="EMBL" id="CAJNNV010000403">
    <property type="protein sequence ID" value="CAE8582496.1"/>
    <property type="molecule type" value="Genomic_DNA"/>
</dbReference>
<keyword evidence="5" id="KW-1185">Reference proteome</keyword>
<evidence type="ECO:0000313" key="5">
    <source>
        <dbReference type="Proteomes" id="UP000654075"/>
    </source>
</evidence>
<dbReference type="Proteomes" id="UP000626109">
    <property type="component" value="Unassembled WGS sequence"/>
</dbReference>
<protein>
    <submittedName>
        <fullName evidence="3">Uncharacterized protein</fullName>
    </submittedName>
</protein>
<name>A0A813JQW8_POLGL</name>
<sequence length="117" mass="12876">ELQKLKSQLGLDFKALQKVGARAAGLQMRPFISTCSAQAKLLHFNGSLKPWRKEKWDKKQIPPLCLAQSSASLGLSWHKEVQGKTFGRCVDLWSGYLSETSAKLLKMSVSSNEPSGG</sequence>
<proteinExistence type="predicted"/>
<dbReference type="EMBL" id="CAJNNW010000210">
    <property type="protein sequence ID" value="CAE8624909.1"/>
    <property type="molecule type" value="Genomic_DNA"/>
</dbReference>
<comment type="caution">
    <text evidence="3">The sequence shown here is derived from an EMBL/GenBank/DDBJ whole genome shotgun (WGS) entry which is preliminary data.</text>
</comment>
<organism evidence="3 4">
    <name type="scientific">Polarella glacialis</name>
    <name type="common">Dinoflagellate</name>
    <dbReference type="NCBI Taxonomy" id="89957"/>
    <lineage>
        <taxon>Eukaryota</taxon>
        <taxon>Sar</taxon>
        <taxon>Alveolata</taxon>
        <taxon>Dinophyceae</taxon>
        <taxon>Suessiales</taxon>
        <taxon>Suessiaceae</taxon>
        <taxon>Polarella</taxon>
    </lineage>
</organism>
<evidence type="ECO:0000313" key="4">
    <source>
        <dbReference type="Proteomes" id="UP000626109"/>
    </source>
</evidence>